<evidence type="ECO:0000256" key="7">
    <source>
        <dbReference type="SAM" id="MobiDB-lite"/>
    </source>
</evidence>
<feature type="transmembrane region" description="Helical" evidence="8">
    <location>
        <begin position="303"/>
        <end position="322"/>
    </location>
</feature>
<evidence type="ECO:0000256" key="8">
    <source>
        <dbReference type="SAM" id="Phobius"/>
    </source>
</evidence>
<keyword evidence="5" id="KW-0808">Transferase</keyword>
<keyword evidence="6" id="KW-0012">Acyltransferase</keyword>
<evidence type="ECO:0000256" key="1">
    <source>
        <dbReference type="ARBA" id="ARBA00001141"/>
    </source>
</evidence>
<reference evidence="10" key="1">
    <citation type="submission" date="2024-02" db="EMBL/GenBank/DDBJ databases">
        <authorList>
            <consortium name="ELIXIR-Norway"/>
            <consortium name="Elixir Norway"/>
        </authorList>
    </citation>
    <scope>NUCLEOTIDE SEQUENCE</scope>
</reference>
<evidence type="ECO:0000256" key="4">
    <source>
        <dbReference type="ARBA" id="ARBA00013211"/>
    </source>
</evidence>
<dbReference type="PANTHER" id="PTHR10983">
    <property type="entry name" value="1-ACYLGLYCEROL-3-PHOSPHATE ACYLTRANSFERASE-RELATED"/>
    <property type="match status" value="1"/>
</dbReference>
<dbReference type="Pfam" id="PF01553">
    <property type="entry name" value="Acyltransferase"/>
    <property type="match status" value="1"/>
</dbReference>
<name>A0ABP0TUW2_9BRYO</name>
<dbReference type="SMART" id="SM00563">
    <property type="entry name" value="PlsC"/>
    <property type="match status" value="1"/>
</dbReference>
<keyword evidence="8" id="KW-0812">Transmembrane</keyword>
<sequence length="383" mass="43428">MEGGFTFIALPLGLMFFLSGFIINFFQLLATLFVLPLSRRLFRIANMVMMEALWSELIWLVDWWAGVQVRVYADLSTWNHMGKEHALLISNHRSDIDWLVGWIMAQRCGCLGGTRAIMKQSTKFLPVIGWSMWFSDYVFLARNWARDEHTLKTGFQRLEGFPRVLWVALFVEGTRFTKAKLTGAQEFALSHGMRVPRHVLVPRTKGFVSAVQNMRNFVPAVYDATVAISKDLPAPTMLRLIRGQPSVVHVHVRRTLMTELPTSDEELASWCHKAFATKDALLDEHEKENTFGENLYRPIPRPLLPLFIVIGWALLLLPASWWLLRPLLASSRGIAWIVGILLLVVICIQVLVMSSQSERSSNPAARKSKPVNEAPLPPRGKAG</sequence>
<evidence type="ECO:0000256" key="2">
    <source>
        <dbReference type="ARBA" id="ARBA00004728"/>
    </source>
</evidence>
<dbReference type="InterPro" id="IPR002123">
    <property type="entry name" value="Plipid/glycerol_acylTrfase"/>
</dbReference>
<comment type="catalytic activity">
    <reaction evidence="1">
        <text>a 1-acyl-sn-glycero-3-phosphate + an acyl-CoA = a 1,2-diacyl-sn-glycero-3-phosphate + CoA</text>
        <dbReference type="Rhea" id="RHEA:19709"/>
        <dbReference type="ChEBI" id="CHEBI:57287"/>
        <dbReference type="ChEBI" id="CHEBI:57970"/>
        <dbReference type="ChEBI" id="CHEBI:58342"/>
        <dbReference type="ChEBI" id="CHEBI:58608"/>
        <dbReference type="EC" id="2.3.1.51"/>
    </reaction>
</comment>
<dbReference type="EC" id="2.3.1.51" evidence="4"/>
<comment type="similarity">
    <text evidence="3">Belongs to the 1-acyl-sn-glycerol-3-phosphate acyltransferase family.</text>
</comment>
<evidence type="ECO:0000256" key="5">
    <source>
        <dbReference type="ARBA" id="ARBA00022679"/>
    </source>
</evidence>
<organism evidence="10 11">
    <name type="scientific">Sphagnum troendelagicum</name>
    <dbReference type="NCBI Taxonomy" id="128251"/>
    <lineage>
        <taxon>Eukaryota</taxon>
        <taxon>Viridiplantae</taxon>
        <taxon>Streptophyta</taxon>
        <taxon>Embryophyta</taxon>
        <taxon>Bryophyta</taxon>
        <taxon>Sphagnophytina</taxon>
        <taxon>Sphagnopsida</taxon>
        <taxon>Sphagnales</taxon>
        <taxon>Sphagnaceae</taxon>
        <taxon>Sphagnum</taxon>
    </lineage>
</organism>
<accession>A0ABP0TUW2</accession>
<proteinExistence type="inferred from homology"/>
<dbReference type="EMBL" id="OZ019907">
    <property type="protein sequence ID" value="CAK9205655.1"/>
    <property type="molecule type" value="Genomic_DNA"/>
</dbReference>
<evidence type="ECO:0000256" key="6">
    <source>
        <dbReference type="ARBA" id="ARBA00023315"/>
    </source>
</evidence>
<feature type="domain" description="Phospholipid/glycerol acyltransferase" evidence="9">
    <location>
        <begin position="86"/>
        <end position="208"/>
    </location>
</feature>
<dbReference type="SUPFAM" id="SSF69593">
    <property type="entry name" value="Glycerol-3-phosphate (1)-acyltransferase"/>
    <property type="match status" value="1"/>
</dbReference>
<evidence type="ECO:0000313" key="11">
    <source>
        <dbReference type="Proteomes" id="UP001497512"/>
    </source>
</evidence>
<feature type="transmembrane region" description="Helical" evidence="8">
    <location>
        <begin position="12"/>
        <end position="37"/>
    </location>
</feature>
<dbReference type="Proteomes" id="UP001497512">
    <property type="component" value="Chromosome 15"/>
</dbReference>
<comment type="pathway">
    <text evidence="2">Phospholipid metabolism; CDP-diacylglycerol biosynthesis; CDP-diacylglycerol from sn-glycerol 3-phosphate: step 2/3.</text>
</comment>
<dbReference type="PANTHER" id="PTHR10983:SF24">
    <property type="entry name" value="1-ACYLGLYCEROL-3-PHOSPHATE O-ACYLTRANSFERASE 3, ISOFORM E-RELATED"/>
    <property type="match status" value="1"/>
</dbReference>
<evidence type="ECO:0000313" key="10">
    <source>
        <dbReference type="EMBL" id="CAK9205655.1"/>
    </source>
</evidence>
<keyword evidence="11" id="KW-1185">Reference proteome</keyword>
<feature type="region of interest" description="Disordered" evidence="7">
    <location>
        <begin position="357"/>
        <end position="383"/>
    </location>
</feature>
<dbReference type="InterPro" id="IPR032098">
    <property type="entry name" value="Acyltransf_C"/>
</dbReference>
<evidence type="ECO:0000256" key="3">
    <source>
        <dbReference type="ARBA" id="ARBA00008655"/>
    </source>
</evidence>
<keyword evidence="8" id="KW-1133">Transmembrane helix</keyword>
<protein>
    <recommendedName>
        <fullName evidence="4">1-acylglycerol-3-phosphate O-acyltransferase</fullName>
        <ecNumber evidence="4">2.3.1.51</ecNumber>
    </recommendedName>
</protein>
<feature type="transmembrane region" description="Helical" evidence="8">
    <location>
        <begin position="334"/>
        <end position="352"/>
    </location>
</feature>
<dbReference type="CDD" id="cd07990">
    <property type="entry name" value="LPLAT_LCLAT1-like"/>
    <property type="match status" value="1"/>
</dbReference>
<evidence type="ECO:0000259" key="9">
    <source>
        <dbReference type="SMART" id="SM00563"/>
    </source>
</evidence>
<keyword evidence="8" id="KW-0472">Membrane</keyword>
<gene>
    <name evidence="10" type="ORF">CSSPTR1EN2_LOCUS7957</name>
</gene>
<dbReference type="Pfam" id="PF16076">
    <property type="entry name" value="Acyltransf_C"/>
    <property type="match status" value="1"/>
</dbReference>